<feature type="transmembrane region" description="Helical" evidence="1">
    <location>
        <begin position="30"/>
        <end position="49"/>
    </location>
</feature>
<sequence length="55" mass="5754">SIVAFTIKAVKIVWKAGGKIEDFVEEVPPALAGLGAGLFIILLLFALGGQRKGET</sequence>
<evidence type="ECO:0000256" key="1">
    <source>
        <dbReference type="SAM" id="Phobius"/>
    </source>
</evidence>
<feature type="non-terminal residue" evidence="2">
    <location>
        <position position="1"/>
    </location>
</feature>
<organism evidence="2">
    <name type="scientific">marine sediment metagenome</name>
    <dbReference type="NCBI Taxonomy" id="412755"/>
    <lineage>
        <taxon>unclassified sequences</taxon>
        <taxon>metagenomes</taxon>
        <taxon>ecological metagenomes</taxon>
    </lineage>
</organism>
<dbReference type="AlphaFoldDB" id="X1VM36"/>
<keyword evidence="1" id="KW-1133">Transmembrane helix</keyword>
<comment type="caution">
    <text evidence="2">The sequence shown here is derived from an EMBL/GenBank/DDBJ whole genome shotgun (WGS) entry which is preliminary data.</text>
</comment>
<reference evidence="2" key="1">
    <citation type="journal article" date="2014" name="Front. Microbiol.">
        <title>High frequency of phylogenetically diverse reductive dehalogenase-homologous genes in deep subseafloor sedimentary metagenomes.</title>
        <authorList>
            <person name="Kawai M."/>
            <person name="Futagami T."/>
            <person name="Toyoda A."/>
            <person name="Takaki Y."/>
            <person name="Nishi S."/>
            <person name="Hori S."/>
            <person name="Arai W."/>
            <person name="Tsubouchi T."/>
            <person name="Morono Y."/>
            <person name="Uchiyama I."/>
            <person name="Ito T."/>
            <person name="Fujiyama A."/>
            <person name="Inagaki F."/>
            <person name="Takami H."/>
        </authorList>
    </citation>
    <scope>NUCLEOTIDE SEQUENCE</scope>
    <source>
        <strain evidence="2">Expedition CK06-06</strain>
    </source>
</reference>
<keyword evidence="1" id="KW-0812">Transmembrane</keyword>
<proteinExistence type="predicted"/>
<name>X1VM36_9ZZZZ</name>
<dbReference type="EMBL" id="BARW01040799">
    <property type="protein sequence ID" value="GAJ20557.1"/>
    <property type="molecule type" value="Genomic_DNA"/>
</dbReference>
<accession>X1VM36</accession>
<keyword evidence="1" id="KW-0472">Membrane</keyword>
<gene>
    <name evidence="2" type="ORF">S12H4_61457</name>
</gene>
<evidence type="ECO:0000313" key="2">
    <source>
        <dbReference type="EMBL" id="GAJ20557.1"/>
    </source>
</evidence>
<protein>
    <submittedName>
        <fullName evidence="2">Uncharacterized protein</fullName>
    </submittedName>
</protein>